<keyword evidence="3" id="KW-1185">Reference proteome</keyword>
<protein>
    <submittedName>
        <fullName evidence="2">Uncharacterized protein</fullName>
    </submittedName>
</protein>
<organism evidence="2 3">
    <name type="scientific">Fusarium falciforme</name>
    <dbReference type="NCBI Taxonomy" id="195108"/>
    <lineage>
        <taxon>Eukaryota</taxon>
        <taxon>Fungi</taxon>
        <taxon>Dikarya</taxon>
        <taxon>Ascomycota</taxon>
        <taxon>Pezizomycotina</taxon>
        <taxon>Sordariomycetes</taxon>
        <taxon>Hypocreomycetidae</taxon>
        <taxon>Hypocreales</taxon>
        <taxon>Nectriaceae</taxon>
        <taxon>Fusarium</taxon>
        <taxon>Fusarium solani species complex</taxon>
    </lineage>
</organism>
<reference evidence="2" key="1">
    <citation type="submission" date="2022-09" db="EMBL/GenBank/DDBJ databases">
        <title>Fusarium specimens isolated from Avocado Roots.</title>
        <authorList>
            <person name="Stajich J."/>
            <person name="Roper C."/>
            <person name="Heimlech-Rivalta G."/>
        </authorList>
    </citation>
    <scope>NUCLEOTIDE SEQUENCE</scope>
    <source>
        <strain evidence="2">A02</strain>
    </source>
</reference>
<accession>A0A9W8UVI6</accession>
<comment type="caution">
    <text evidence="2">The sequence shown here is derived from an EMBL/GenBank/DDBJ whole genome shotgun (WGS) entry which is preliminary data.</text>
</comment>
<feature type="region of interest" description="Disordered" evidence="1">
    <location>
        <begin position="64"/>
        <end position="99"/>
    </location>
</feature>
<dbReference type="EMBL" id="JAOQAV010000071">
    <property type="protein sequence ID" value="KAJ4178604.1"/>
    <property type="molecule type" value="Genomic_DNA"/>
</dbReference>
<evidence type="ECO:0000313" key="2">
    <source>
        <dbReference type="EMBL" id="KAJ4178604.1"/>
    </source>
</evidence>
<feature type="compositionally biased region" description="Polar residues" evidence="1">
    <location>
        <begin position="88"/>
        <end position="99"/>
    </location>
</feature>
<sequence>MTTNSFGGALPPFDFPPQPAPAISRMARVSKALPVVLFTTAIAAIAFKATQEAQTPRSPIAVSMASGRASAAPSLVPRGQGGVDKQSIGVTTKPNNSGT</sequence>
<name>A0A9W8UVI6_9HYPO</name>
<proteinExistence type="predicted"/>
<evidence type="ECO:0000256" key="1">
    <source>
        <dbReference type="SAM" id="MobiDB-lite"/>
    </source>
</evidence>
<dbReference type="AlphaFoldDB" id="A0A9W8UVI6"/>
<gene>
    <name evidence="2" type="ORF">NW755_013068</name>
</gene>
<dbReference type="Proteomes" id="UP001152087">
    <property type="component" value="Unassembled WGS sequence"/>
</dbReference>
<evidence type="ECO:0000313" key="3">
    <source>
        <dbReference type="Proteomes" id="UP001152087"/>
    </source>
</evidence>